<evidence type="ECO:0000313" key="9">
    <source>
        <dbReference type="Proteomes" id="UP001152320"/>
    </source>
</evidence>
<accession>A0A9Q1BQU2</accession>
<dbReference type="Gene3D" id="1.20.1530.20">
    <property type="match status" value="1"/>
</dbReference>
<evidence type="ECO:0000256" key="7">
    <source>
        <dbReference type="SAM" id="Phobius"/>
    </source>
</evidence>
<evidence type="ECO:0000256" key="2">
    <source>
        <dbReference type="ARBA" id="ARBA00006528"/>
    </source>
</evidence>
<comment type="similarity">
    <text evidence="2">Belongs to the bile acid:sodium symporter (BASS) (TC 2.A.28) family.</text>
</comment>
<keyword evidence="6 7" id="KW-0472">Membrane</keyword>
<evidence type="ECO:0000256" key="5">
    <source>
        <dbReference type="ARBA" id="ARBA00022989"/>
    </source>
</evidence>
<dbReference type="GO" id="GO:0016020">
    <property type="term" value="C:membrane"/>
    <property type="evidence" value="ECO:0007669"/>
    <property type="project" value="UniProtKB-SubCell"/>
</dbReference>
<feature type="transmembrane region" description="Helical" evidence="7">
    <location>
        <begin position="347"/>
        <end position="366"/>
    </location>
</feature>
<dbReference type="Pfam" id="PF01758">
    <property type="entry name" value="SBF"/>
    <property type="match status" value="1"/>
</dbReference>
<protein>
    <submittedName>
        <fullName evidence="8">Ileal sodium/bile acid cotransporter</fullName>
    </submittedName>
</protein>
<evidence type="ECO:0000313" key="8">
    <source>
        <dbReference type="EMBL" id="KAJ8031106.1"/>
    </source>
</evidence>
<dbReference type="Proteomes" id="UP001152320">
    <property type="component" value="Chromosome 13"/>
</dbReference>
<feature type="transmembrane region" description="Helical" evidence="7">
    <location>
        <begin position="304"/>
        <end position="327"/>
    </location>
</feature>
<dbReference type="InterPro" id="IPR002657">
    <property type="entry name" value="BilAc:Na_symport/Acr3"/>
</dbReference>
<comment type="caution">
    <text evidence="8">The sequence shown here is derived from an EMBL/GenBank/DDBJ whole genome shotgun (WGS) entry which is preliminary data.</text>
</comment>
<comment type="subcellular location">
    <subcellularLocation>
        <location evidence="1">Membrane</location>
        <topology evidence="1">Multi-pass membrane protein</topology>
    </subcellularLocation>
</comment>
<keyword evidence="4" id="KW-0769">Symport</keyword>
<reference evidence="8" key="1">
    <citation type="submission" date="2021-10" db="EMBL/GenBank/DDBJ databases">
        <title>Tropical sea cucumber genome reveals ecological adaptation and Cuvierian tubules defense mechanism.</title>
        <authorList>
            <person name="Chen T."/>
        </authorList>
    </citation>
    <scope>NUCLEOTIDE SEQUENCE</scope>
    <source>
        <strain evidence="8">Nanhai2018</strain>
        <tissue evidence="8">Muscle</tissue>
    </source>
</reference>
<dbReference type="OrthoDB" id="203097at2759"/>
<keyword evidence="4" id="KW-0813">Transport</keyword>
<evidence type="ECO:0000256" key="1">
    <source>
        <dbReference type="ARBA" id="ARBA00004141"/>
    </source>
</evidence>
<evidence type="ECO:0000256" key="3">
    <source>
        <dbReference type="ARBA" id="ARBA00022692"/>
    </source>
</evidence>
<feature type="transmembrane region" description="Helical" evidence="7">
    <location>
        <begin position="378"/>
        <end position="402"/>
    </location>
</feature>
<organism evidence="8 9">
    <name type="scientific">Holothuria leucospilota</name>
    <name type="common">Black long sea cucumber</name>
    <name type="synonym">Mertensiothuria leucospilota</name>
    <dbReference type="NCBI Taxonomy" id="206669"/>
    <lineage>
        <taxon>Eukaryota</taxon>
        <taxon>Metazoa</taxon>
        <taxon>Echinodermata</taxon>
        <taxon>Eleutherozoa</taxon>
        <taxon>Echinozoa</taxon>
        <taxon>Holothuroidea</taxon>
        <taxon>Aspidochirotacea</taxon>
        <taxon>Aspidochirotida</taxon>
        <taxon>Holothuriidae</taxon>
        <taxon>Holothuria</taxon>
    </lineage>
</organism>
<feature type="transmembrane region" description="Helical" evidence="7">
    <location>
        <begin position="408"/>
        <end position="427"/>
    </location>
</feature>
<proteinExistence type="inferred from homology"/>
<feature type="transmembrane region" description="Helical" evidence="7">
    <location>
        <begin position="471"/>
        <end position="493"/>
    </location>
</feature>
<feature type="transmembrane region" description="Helical" evidence="7">
    <location>
        <begin position="214"/>
        <end position="236"/>
    </location>
</feature>
<evidence type="ECO:0000256" key="4">
    <source>
        <dbReference type="ARBA" id="ARBA00022847"/>
    </source>
</evidence>
<dbReference type="AlphaFoldDB" id="A0A9Q1BQU2"/>
<feature type="transmembrane region" description="Helical" evidence="7">
    <location>
        <begin position="248"/>
        <end position="271"/>
    </location>
</feature>
<keyword evidence="9" id="KW-1185">Reference proteome</keyword>
<evidence type="ECO:0000256" key="6">
    <source>
        <dbReference type="ARBA" id="ARBA00023136"/>
    </source>
</evidence>
<dbReference type="InterPro" id="IPR038770">
    <property type="entry name" value="Na+/solute_symporter_sf"/>
</dbReference>
<keyword evidence="5 7" id="KW-1133">Transmembrane helix</keyword>
<dbReference type="GO" id="GO:0015293">
    <property type="term" value="F:symporter activity"/>
    <property type="evidence" value="ECO:0007669"/>
    <property type="project" value="UniProtKB-KW"/>
</dbReference>
<gene>
    <name evidence="8" type="ORF">HOLleu_27719</name>
</gene>
<dbReference type="PANTHER" id="PTHR10361:SF65">
    <property type="entry name" value="ILEAL SODIUM_BILE ACID COTRANSPORTER"/>
    <property type="match status" value="1"/>
</dbReference>
<name>A0A9Q1BQU2_HOLLE</name>
<sequence>MTSAVELKSFVREHLKLSAKALILFVQRSIVCRAVKKKSSVIVECLRKSDKQGTTDKSNFKLYIKMKGHGLQGSLIFILVLSAVVCSTEEEALIIYDQIQVGDLSLNFSRGQDAMYIYTGETLQLNITINSELAPGQIVVKSSNERIFSVEEMLPIEVTFQTEFPLVISVYISGTFVGIEKLQGFYYREGGETPVQIFNYAIKVNRQPVFTQSVMQYVLMVWMIISYVTMGAKSDLTIIKEKLTRPWAVLIGMVCQFFIMPSLAFGLAHLFKVDDSTAVGLVIYGSCPGGWLSNAFSVLLDLDFVLSLTMTFCSTFLALGMMPLNLFLYTRSFTTDNDKLKIPHVELVGQLFLLIIPVGVGLLAVIKFPKFREICDKILKPVATTLVAIGLAVVLPFDYYYFLSDANIYGTAVLLPVVGGILGLMFAKLACLENRAAMTVAIETGSQNSLLALTMVKLFYPLPEADLVGRIPLLVVIFTLMEGVSVTCAYLAYTHLYLNFIKQGDTTAIGLKKVVTTEDKVSNLNASASVSKAVQTEEGIENTSFQIDDENANMNAAII</sequence>
<feature type="transmembrane region" description="Helical" evidence="7">
    <location>
        <begin position="277"/>
        <end position="297"/>
    </location>
</feature>
<keyword evidence="3 7" id="KW-0812">Transmembrane</keyword>
<dbReference type="InterPro" id="IPR004710">
    <property type="entry name" value="Bilac:Na_transpt"/>
</dbReference>
<dbReference type="PANTHER" id="PTHR10361">
    <property type="entry name" value="SODIUM-BILE ACID COTRANSPORTER"/>
    <property type="match status" value="1"/>
</dbReference>
<dbReference type="EMBL" id="JAIZAY010000013">
    <property type="protein sequence ID" value="KAJ8031106.1"/>
    <property type="molecule type" value="Genomic_DNA"/>
</dbReference>